<evidence type="ECO:0000313" key="13">
    <source>
        <dbReference type="Proteomes" id="UP001327560"/>
    </source>
</evidence>
<keyword evidence="5 10" id="KW-0812">Transmembrane</keyword>
<evidence type="ECO:0000256" key="4">
    <source>
        <dbReference type="ARBA" id="ARBA00022568"/>
    </source>
</evidence>
<feature type="transmembrane region" description="Helical" evidence="10">
    <location>
        <begin position="46"/>
        <end position="66"/>
    </location>
</feature>
<dbReference type="PANTHER" id="PTHR13462:SF31">
    <property type="entry name" value="CALCIUM UNIPORTER PROTEIN 1, MITOCHONDRIAL"/>
    <property type="match status" value="1"/>
</dbReference>
<dbReference type="GO" id="GO:0036444">
    <property type="term" value="P:calcium import into the mitochondrion"/>
    <property type="evidence" value="ECO:0007669"/>
    <property type="project" value="TreeGrafter"/>
</dbReference>
<keyword evidence="3" id="KW-0813">Transport</keyword>
<evidence type="ECO:0000256" key="7">
    <source>
        <dbReference type="ARBA" id="ARBA00022989"/>
    </source>
</evidence>
<evidence type="ECO:0000256" key="10">
    <source>
        <dbReference type="SAM" id="Phobius"/>
    </source>
</evidence>
<comment type="subcellular location">
    <subcellularLocation>
        <location evidence="1">Membrane</location>
        <topology evidence="1">Multi-pass membrane protein</topology>
    </subcellularLocation>
</comment>
<evidence type="ECO:0000256" key="2">
    <source>
        <dbReference type="ARBA" id="ARBA00005653"/>
    </source>
</evidence>
<dbReference type="EMBL" id="CP136897">
    <property type="protein sequence ID" value="WOL17487.1"/>
    <property type="molecule type" value="Genomic_DNA"/>
</dbReference>
<keyword evidence="7 10" id="KW-1133">Transmembrane helix</keyword>
<evidence type="ECO:0000256" key="6">
    <source>
        <dbReference type="ARBA" id="ARBA00022837"/>
    </source>
</evidence>
<dbReference type="GO" id="GO:0051560">
    <property type="term" value="P:mitochondrial calcium ion homeostasis"/>
    <property type="evidence" value="ECO:0007669"/>
    <property type="project" value="InterPro"/>
</dbReference>
<protein>
    <submittedName>
        <fullName evidence="12">Coiled-coil domain-containing protein</fullName>
    </submittedName>
</protein>
<dbReference type="PANTHER" id="PTHR13462">
    <property type="entry name" value="CALCIUM UNIPORTER PROTEIN, MITOCHONDRIAL"/>
    <property type="match status" value="1"/>
</dbReference>
<name>A0AAQ3KYP8_9LILI</name>
<reference evidence="12 13" key="1">
    <citation type="submission" date="2023-10" db="EMBL/GenBank/DDBJ databases">
        <title>Chromosome-scale genome assembly provides insights into flower coloration mechanisms of Canna indica.</title>
        <authorList>
            <person name="Li C."/>
        </authorList>
    </citation>
    <scope>NUCLEOTIDE SEQUENCE [LARGE SCALE GENOMIC DNA]</scope>
    <source>
        <tissue evidence="12">Flower</tissue>
    </source>
</reference>
<evidence type="ECO:0000259" key="11">
    <source>
        <dbReference type="Pfam" id="PF04678"/>
    </source>
</evidence>
<evidence type="ECO:0000313" key="12">
    <source>
        <dbReference type="EMBL" id="WOL17487.1"/>
    </source>
</evidence>
<feature type="transmembrane region" description="Helical" evidence="10">
    <location>
        <begin position="21"/>
        <end position="40"/>
    </location>
</feature>
<evidence type="ECO:0000256" key="8">
    <source>
        <dbReference type="ARBA" id="ARBA00023065"/>
    </source>
</evidence>
<keyword evidence="8" id="KW-0406">Ion transport</keyword>
<keyword evidence="9 10" id="KW-0472">Membrane</keyword>
<keyword evidence="6" id="KW-0106">Calcium</keyword>
<gene>
    <name evidence="12" type="ORF">Cni_G26279</name>
</gene>
<dbReference type="InterPro" id="IPR006769">
    <property type="entry name" value="MCU_C"/>
</dbReference>
<keyword evidence="13" id="KW-1185">Reference proteome</keyword>
<dbReference type="Proteomes" id="UP001327560">
    <property type="component" value="Chromosome 8"/>
</dbReference>
<comment type="similarity">
    <text evidence="2">Belongs to the MCU (TC 1.A.77) family.</text>
</comment>
<proteinExistence type="inferred from homology"/>
<dbReference type="GO" id="GO:0005262">
    <property type="term" value="F:calcium channel activity"/>
    <property type="evidence" value="ECO:0007669"/>
    <property type="project" value="TreeGrafter"/>
</dbReference>
<organism evidence="12 13">
    <name type="scientific">Canna indica</name>
    <name type="common">Indian-shot</name>
    <dbReference type="NCBI Taxonomy" id="4628"/>
    <lineage>
        <taxon>Eukaryota</taxon>
        <taxon>Viridiplantae</taxon>
        <taxon>Streptophyta</taxon>
        <taxon>Embryophyta</taxon>
        <taxon>Tracheophyta</taxon>
        <taxon>Spermatophyta</taxon>
        <taxon>Magnoliopsida</taxon>
        <taxon>Liliopsida</taxon>
        <taxon>Zingiberales</taxon>
        <taxon>Cannaceae</taxon>
        <taxon>Canna</taxon>
    </lineage>
</organism>
<dbReference type="Pfam" id="PF04678">
    <property type="entry name" value="MCU"/>
    <property type="match status" value="1"/>
</dbReference>
<dbReference type="InterPro" id="IPR039055">
    <property type="entry name" value="MCU_fam"/>
</dbReference>
<dbReference type="GO" id="GO:1990246">
    <property type="term" value="C:uniplex complex"/>
    <property type="evidence" value="ECO:0007669"/>
    <property type="project" value="TreeGrafter"/>
</dbReference>
<evidence type="ECO:0000256" key="3">
    <source>
        <dbReference type="ARBA" id="ARBA00022448"/>
    </source>
</evidence>
<dbReference type="GO" id="GO:0015292">
    <property type="term" value="F:uniporter activity"/>
    <property type="evidence" value="ECO:0007669"/>
    <property type="project" value="TreeGrafter"/>
</dbReference>
<sequence length="114" mass="13812">MEEKKALIDAKAGSLVRREMWCRLGFLALQMACFMHLTFWELLWDVMEPICFYVTSAYFMFGYVFFLRTSRDPSFGGFFKSRFATKQRCLIKTHNFDMERFNQLRWRRLFLIAC</sequence>
<evidence type="ECO:0000256" key="1">
    <source>
        <dbReference type="ARBA" id="ARBA00004141"/>
    </source>
</evidence>
<accession>A0AAQ3KYP8</accession>
<keyword evidence="4" id="KW-0109">Calcium transport</keyword>
<dbReference type="AlphaFoldDB" id="A0AAQ3KYP8"/>
<evidence type="ECO:0000256" key="5">
    <source>
        <dbReference type="ARBA" id="ARBA00022692"/>
    </source>
</evidence>
<feature type="domain" description="Calcium uniporter protein C-terminal" evidence="11">
    <location>
        <begin position="1"/>
        <end position="104"/>
    </location>
</feature>
<evidence type="ECO:0000256" key="9">
    <source>
        <dbReference type="ARBA" id="ARBA00023136"/>
    </source>
</evidence>